<dbReference type="Proteomes" id="UP000053237">
    <property type="component" value="Unassembled WGS sequence"/>
</dbReference>
<name>A0A024G3P9_9STRA</name>
<dbReference type="InterPro" id="IPR029062">
    <property type="entry name" value="Class_I_gatase-like"/>
</dbReference>
<dbReference type="OrthoDB" id="543156at2759"/>
<dbReference type="AlphaFoldDB" id="A0A024G3P9"/>
<reference evidence="2 3" key="1">
    <citation type="submission" date="2012-05" db="EMBL/GenBank/DDBJ databases">
        <title>Recombination and specialization in a pathogen metapopulation.</title>
        <authorList>
            <person name="Gardiner A."/>
            <person name="Kemen E."/>
            <person name="Schultz-Larsen T."/>
            <person name="MacLean D."/>
            <person name="Van Oosterhout C."/>
            <person name="Jones J.D.G."/>
        </authorList>
    </citation>
    <scope>NUCLEOTIDE SEQUENCE [LARGE SCALE GENOMIC DNA]</scope>
    <source>
        <strain evidence="2 3">Ac Nc2</strain>
    </source>
</reference>
<evidence type="ECO:0000313" key="2">
    <source>
        <dbReference type="EMBL" id="CCI40914.1"/>
    </source>
</evidence>
<dbReference type="STRING" id="65357.A0A024G3P9"/>
<dbReference type="Gene3D" id="3.40.50.880">
    <property type="match status" value="1"/>
</dbReference>
<dbReference type="SUPFAM" id="SSF52317">
    <property type="entry name" value="Class I glutamine amidotransferase-like"/>
    <property type="match status" value="1"/>
</dbReference>
<dbReference type="Pfam" id="PF01965">
    <property type="entry name" value="DJ-1_PfpI"/>
    <property type="match status" value="1"/>
</dbReference>
<dbReference type="PANTHER" id="PTHR43130">
    <property type="entry name" value="ARAC-FAMILY TRANSCRIPTIONAL REGULATOR"/>
    <property type="match status" value="1"/>
</dbReference>
<dbReference type="InterPro" id="IPR052158">
    <property type="entry name" value="INH-QAR"/>
</dbReference>
<protein>
    <recommendedName>
        <fullName evidence="1">DJ-1/PfpI domain-containing protein</fullName>
    </recommendedName>
</protein>
<comment type="caution">
    <text evidence="2">The sequence shown here is derived from an EMBL/GenBank/DDBJ whole genome shotgun (WGS) entry which is preliminary data.</text>
</comment>
<sequence>MTEKEESDTKQLLTKQLNIGIILYEGVTVLDFMGPCQYFDILRSVWNAPIEIYTIAKAVGPLYSDEKGSIPYYANTSMQDVIDRDLQLNVVLIPGAAPMYIENVLAEVDYFQFIKESLQRSEHILSICSGARIVAATGILDGKAATTNKFLFEYVTNDFPNVDWKIQARWVQDGHIWSSSGISAGMDLIWGFLASMYGQKIADTAAVFLEIIPSRQADIDPFTPTSELVEQWKLIHQNLSKHAALIPANIVSRIAISHTSE</sequence>
<dbReference type="EMBL" id="CAIX01000012">
    <property type="protein sequence ID" value="CCI40914.1"/>
    <property type="molecule type" value="Genomic_DNA"/>
</dbReference>
<organism evidence="2 3">
    <name type="scientific">Albugo candida</name>
    <dbReference type="NCBI Taxonomy" id="65357"/>
    <lineage>
        <taxon>Eukaryota</taxon>
        <taxon>Sar</taxon>
        <taxon>Stramenopiles</taxon>
        <taxon>Oomycota</taxon>
        <taxon>Peronosporomycetes</taxon>
        <taxon>Albuginales</taxon>
        <taxon>Albuginaceae</taxon>
        <taxon>Albugo</taxon>
    </lineage>
</organism>
<dbReference type="CDD" id="cd03139">
    <property type="entry name" value="GATase1_PfpI_2"/>
    <property type="match status" value="1"/>
</dbReference>
<proteinExistence type="predicted"/>
<evidence type="ECO:0000259" key="1">
    <source>
        <dbReference type="Pfam" id="PF01965"/>
    </source>
</evidence>
<feature type="domain" description="DJ-1/PfpI" evidence="1">
    <location>
        <begin position="21"/>
        <end position="189"/>
    </location>
</feature>
<dbReference type="InterPro" id="IPR002818">
    <property type="entry name" value="DJ-1/PfpI"/>
</dbReference>
<dbReference type="InParanoid" id="A0A024G3P9"/>
<dbReference type="PANTHER" id="PTHR43130:SF15">
    <property type="entry name" value="THIJ_PFPI FAMILY PROTEIN (AFU_ORTHOLOGUE AFUA_5G14240)"/>
    <property type="match status" value="1"/>
</dbReference>
<accession>A0A024G3P9</accession>
<keyword evidence="3" id="KW-1185">Reference proteome</keyword>
<evidence type="ECO:0000313" key="3">
    <source>
        <dbReference type="Proteomes" id="UP000053237"/>
    </source>
</evidence>
<gene>
    <name evidence="2" type="ORF">BN9_016980</name>
</gene>